<feature type="domain" description="SHS2" evidence="7">
    <location>
        <begin position="66"/>
        <end position="252"/>
    </location>
</feature>
<name>A0AAW5ET36_NOVHA</name>
<comment type="subunit">
    <text evidence="5">Self-interacts. Interacts with FtsZ.</text>
</comment>
<gene>
    <name evidence="5 9" type="primary">ftsA</name>
    <name evidence="8" type="ORF">GHA01_22250</name>
    <name evidence="9" type="ORF">K1W68_12660</name>
</gene>
<dbReference type="InterPro" id="IPR003494">
    <property type="entry name" value="SHS2_FtsA"/>
</dbReference>
<comment type="function">
    <text evidence="5 6">Cell division protein that is involved in the assembly of the Z ring. May serve as a membrane anchor for the Z ring.</text>
</comment>
<dbReference type="AlphaFoldDB" id="A0AAW5ET36"/>
<sequence>MSNLIIRPDPPTAPQRTPAVPAVPALRQAAPVPALPNTARRDRRAVTNIIPMAEDRPQRKLRSGLFSVLDIGSTKIVCLIGKGEPDGSLRVLGHGWRRSHGVRCGGIVDLKEAEAAIRAAVGQAEDMATLRKDEIFINLSCGHPESRHLNIRWPIGGREIGDADMRRITTEGRMRALTEGRSAIHTLPLDYAVDETQGVPDPRGHLCDHLSARMHVIDANTTALRNVEAVLSRVDLTIAGMVSAPLASGLAVLNEEERDLGVTVVDMGGGTTSIAVFSEGRLIHTASIPIGGQHITRDIAHGLSTSIDNAERLKTMHGSAEISSGDDQEMVLVQLIGDNDHHYVRIPRSRIVSIIHPRVEETLEMVNDRLEMAGLGPAADGRVVLTGGGSLLEGIGPMAARVLNRRVRLGHPRHIHGLPENPATWPMFATSAGLLAWAAGAGDALNDTGISDVRPTGLFRRFVDFIRDRV</sequence>
<dbReference type="EMBL" id="JAIBCX010000038">
    <property type="protein sequence ID" value="MCJ8354828.1"/>
    <property type="molecule type" value="Genomic_DNA"/>
</dbReference>
<organism evidence="9 11">
    <name type="scientific">Novacetimonas hansenii</name>
    <name type="common">Komagataeibacter hansenii</name>
    <dbReference type="NCBI Taxonomy" id="436"/>
    <lineage>
        <taxon>Bacteria</taxon>
        <taxon>Pseudomonadati</taxon>
        <taxon>Pseudomonadota</taxon>
        <taxon>Alphaproteobacteria</taxon>
        <taxon>Acetobacterales</taxon>
        <taxon>Acetobacteraceae</taxon>
        <taxon>Novacetimonas</taxon>
    </lineage>
</organism>
<dbReference type="CDD" id="cd24048">
    <property type="entry name" value="ASKHA_NBD_FtsA"/>
    <property type="match status" value="1"/>
</dbReference>
<dbReference type="Proteomes" id="UP000319478">
    <property type="component" value="Unassembled WGS sequence"/>
</dbReference>
<evidence type="ECO:0000313" key="10">
    <source>
        <dbReference type="Proteomes" id="UP000319478"/>
    </source>
</evidence>
<reference evidence="8 10" key="1">
    <citation type="submission" date="2019-06" db="EMBL/GenBank/DDBJ databases">
        <title>Whole genome shotgun sequence of Komagataeibacter hansenii NBRC 14820.</title>
        <authorList>
            <person name="Hosoyama A."/>
            <person name="Uohara A."/>
            <person name="Ohji S."/>
            <person name="Ichikawa N."/>
        </authorList>
    </citation>
    <scope>NUCLEOTIDE SEQUENCE [LARGE SCALE GENOMIC DNA]</scope>
    <source>
        <strain evidence="8 10">NBRC 14820</strain>
    </source>
</reference>
<evidence type="ECO:0000313" key="8">
    <source>
        <dbReference type="EMBL" id="GEC64376.1"/>
    </source>
</evidence>
<dbReference type="PANTHER" id="PTHR32432">
    <property type="entry name" value="CELL DIVISION PROTEIN FTSA-RELATED"/>
    <property type="match status" value="1"/>
</dbReference>
<dbReference type="HAMAP" id="MF_02033">
    <property type="entry name" value="FtsA"/>
    <property type="match status" value="1"/>
</dbReference>
<dbReference type="SMART" id="SM00842">
    <property type="entry name" value="FtsA"/>
    <property type="match status" value="1"/>
</dbReference>
<dbReference type="Pfam" id="PF14450">
    <property type="entry name" value="FtsA"/>
    <property type="match status" value="1"/>
</dbReference>
<reference evidence="9" key="2">
    <citation type="journal article" date="2021" name="Polymers (Basel)">
        <title>Highly Stretchable Bacterial Cellulose Produced by Komagataeibacter hansenii SI1.</title>
        <authorList>
            <person name="Cielecka I."/>
            <person name="Ryngajllo M."/>
            <person name="Maniukiewicz W."/>
            <person name="Bielecki S."/>
        </authorList>
    </citation>
    <scope>NUCLEOTIDE SEQUENCE</scope>
    <source>
        <strain evidence="9">SI1</strain>
    </source>
</reference>
<dbReference type="SUPFAM" id="SSF53067">
    <property type="entry name" value="Actin-like ATPase domain"/>
    <property type="match status" value="2"/>
</dbReference>
<evidence type="ECO:0000256" key="6">
    <source>
        <dbReference type="PIRNR" id="PIRNR003101"/>
    </source>
</evidence>
<evidence type="ECO:0000256" key="2">
    <source>
        <dbReference type="ARBA" id="ARBA00022618"/>
    </source>
</evidence>
<dbReference type="EMBL" id="BJNN01000117">
    <property type="protein sequence ID" value="GEC64376.1"/>
    <property type="molecule type" value="Genomic_DNA"/>
</dbReference>
<dbReference type="Gene3D" id="3.30.420.40">
    <property type="match status" value="1"/>
</dbReference>
<reference evidence="9" key="3">
    <citation type="submission" date="2022-03" db="EMBL/GenBank/DDBJ databases">
        <authorList>
            <person name="Ryngajllo M."/>
            <person name="Jacek P."/>
            <person name="Kubiak K."/>
        </authorList>
    </citation>
    <scope>NUCLEOTIDE SEQUENCE</scope>
    <source>
        <strain evidence="9">SI1</strain>
    </source>
</reference>
<keyword evidence="4 5" id="KW-0131">Cell cycle</keyword>
<comment type="similarity">
    <text evidence="5 6">Belongs to the FtsA/MreB family.</text>
</comment>
<dbReference type="InterPro" id="IPR020823">
    <property type="entry name" value="Cell_div_FtsA"/>
</dbReference>
<dbReference type="Proteomes" id="UP001202887">
    <property type="component" value="Unassembled WGS sequence"/>
</dbReference>
<keyword evidence="3 5" id="KW-0472">Membrane</keyword>
<evidence type="ECO:0000256" key="4">
    <source>
        <dbReference type="ARBA" id="ARBA00023306"/>
    </source>
</evidence>
<evidence type="ECO:0000256" key="1">
    <source>
        <dbReference type="ARBA" id="ARBA00022475"/>
    </source>
</evidence>
<accession>A0AAW5ET36</accession>
<dbReference type="PIRSF" id="PIRSF003101">
    <property type="entry name" value="FtsA"/>
    <property type="match status" value="1"/>
</dbReference>
<dbReference type="GO" id="GO:0032153">
    <property type="term" value="C:cell division site"/>
    <property type="evidence" value="ECO:0007669"/>
    <property type="project" value="UniProtKB-UniRule"/>
</dbReference>
<dbReference type="Pfam" id="PF02491">
    <property type="entry name" value="SHS2_FTSA"/>
    <property type="match status" value="1"/>
</dbReference>
<evidence type="ECO:0000313" key="11">
    <source>
        <dbReference type="Proteomes" id="UP001202887"/>
    </source>
</evidence>
<dbReference type="GeneID" id="61367074"/>
<dbReference type="GO" id="GO:0043093">
    <property type="term" value="P:FtsZ-dependent cytokinesis"/>
    <property type="evidence" value="ECO:0007669"/>
    <property type="project" value="UniProtKB-UniRule"/>
</dbReference>
<keyword evidence="10" id="KW-1185">Reference proteome</keyword>
<evidence type="ECO:0000259" key="7">
    <source>
        <dbReference type="SMART" id="SM00842"/>
    </source>
</evidence>
<dbReference type="InterPro" id="IPR043129">
    <property type="entry name" value="ATPase_NBD"/>
</dbReference>
<dbReference type="InterPro" id="IPR050696">
    <property type="entry name" value="FtsA/MreB"/>
</dbReference>
<evidence type="ECO:0000256" key="3">
    <source>
        <dbReference type="ARBA" id="ARBA00023136"/>
    </source>
</evidence>
<proteinExistence type="inferred from homology"/>
<dbReference type="RefSeq" id="WP_052955185.1">
    <property type="nucleotide sequence ID" value="NZ_BJNN01000117.1"/>
</dbReference>
<keyword evidence="1 5" id="KW-1003">Cell membrane</keyword>
<keyword evidence="2 5" id="KW-0132">Cell division</keyword>
<protein>
    <recommendedName>
        <fullName evidence="5 6">Cell division protein FtsA</fullName>
    </recommendedName>
</protein>
<dbReference type="NCBIfam" id="TIGR01174">
    <property type="entry name" value="ftsA"/>
    <property type="match status" value="1"/>
</dbReference>
<dbReference type="GO" id="GO:0009898">
    <property type="term" value="C:cytoplasmic side of plasma membrane"/>
    <property type="evidence" value="ECO:0007669"/>
    <property type="project" value="UniProtKB-UniRule"/>
</dbReference>
<comment type="subcellular location">
    <subcellularLocation>
        <location evidence="5">Cell membrane</location>
        <topology evidence="5">Peripheral membrane protein</topology>
        <orientation evidence="5">Cytoplasmic side</orientation>
    </subcellularLocation>
    <text evidence="5">Localizes to the Z ring in an FtsZ-dependent manner. Targeted to the membrane through a conserved C-terminal amphipathic helix.</text>
</comment>
<comment type="caution">
    <text evidence="9">The sequence shown here is derived from an EMBL/GenBank/DDBJ whole genome shotgun (WGS) entry which is preliminary data.</text>
</comment>
<evidence type="ECO:0000313" key="9">
    <source>
        <dbReference type="EMBL" id="MCJ8354828.1"/>
    </source>
</evidence>
<dbReference type="PANTHER" id="PTHR32432:SF4">
    <property type="entry name" value="CELL DIVISION PROTEIN FTSA"/>
    <property type="match status" value="1"/>
</dbReference>
<evidence type="ECO:0000256" key="5">
    <source>
        <dbReference type="HAMAP-Rule" id="MF_02033"/>
    </source>
</evidence>